<name>A0A2N5NCV8_9BACL</name>
<protein>
    <submittedName>
        <fullName evidence="3">Uncharacterized protein</fullName>
    </submittedName>
</protein>
<feature type="coiled-coil region" evidence="1">
    <location>
        <begin position="49"/>
        <end position="87"/>
    </location>
</feature>
<evidence type="ECO:0000313" key="3">
    <source>
        <dbReference type="EMBL" id="PLT48177.1"/>
    </source>
</evidence>
<reference evidence="3 4" key="1">
    <citation type="submission" date="2017-05" db="EMBL/GenBank/DDBJ databases">
        <title>Functional genome analysis of Paenibacillus pasadenensis strain R16: insights on endophytic life style and antifungal activity.</title>
        <authorList>
            <person name="Passera A."/>
            <person name="Marcolungo L."/>
            <person name="Casati P."/>
            <person name="Brasca M."/>
            <person name="Quaglino F."/>
            <person name="Delledonne M."/>
        </authorList>
    </citation>
    <scope>NUCLEOTIDE SEQUENCE [LARGE SCALE GENOMIC DNA]</scope>
    <source>
        <strain evidence="3 4">R16</strain>
    </source>
</reference>
<feature type="signal peptide" evidence="2">
    <location>
        <begin position="1"/>
        <end position="21"/>
    </location>
</feature>
<evidence type="ECO:0000256" key="2">
    <source>
        <dbReference type="SAM" id="SignalP"/>
    </source>
</evidence>
<accession>A0A2N5NCV8</accession>
<evidence type="ECO:0000256" key="1">
    <source>
        <dbReference type="SAM" id="Coils"/>
    </source>
</evidence>
<proteinExistence type="predicted"/>
<dbReference type="Proteomes" id="UP000234789">
    <property type="component" value="Unassembled WGS sequence"/>
</dbReference>
<keyword evidence="2" id="KW-0732">Signal</keyword>
<sequence>MAIGAAAIASAMAITAGAAYADVDLKGRIMAWAGLQADAAVSELDRAIQDETARQAAELQRQVRSELERQAAEFERFSAELQTAKRQEIADYAESLLSSRSFDSEEQKREYASRLEAATAAALASLSGVDMPAAAPTVSGDVYAGDGATP</sequence>
<comment type="caution">
    <text evidence="3">The sequence shown here is derived from an EMBL/GenBank/DDBJ whole genome shotgun (WGS) entry which is preliminary data.</text>
</comment>
<organism evidence="3 4">
    <name type="scientific">Paenibacillus pasadenensis</name>
    <dbReference type="NCBI Taxonomy" id="217090"/>
    <lineage>
        <taxon>Bacteria</taxon>
        <taxon>Bacillati</taxon>
        <taxon>Bacillota</taxon>
        <taxon>Bacilli</taxon>
        <taxon>Bacillales</taxon>
        <taxon>Paenibacillaceae</taxon>
        <taxon>Paenibacillus</taxon>
    </lineage>
</organism>
<keyword evidence="4" id="KW-1185">Reference proteome</keyword>
<keyword evidence="1" id="KW-0175">Coiled coil</keyword>
<gene>
    <name evidence="3" type="ORF">B8V81_0309</name>
</gene>
<dbReference type="EMBL" id="NFEZ01000001">
    <property type="protein sequence ID" value="PLT48177.1"/>
    <property type="molecule type" value="Genomic_DNA"/>
</dbReference>
<evidence type="ECO:0000313" key="4">
    <source>
        <dbReference type="Proteomes" id="UP000234789"/>
    </source>
</evidence>
<feature type="chain" id="PRO_5039100310" evidence="2">
    <location>
        <begin position="22"/>
        <end position="150"/>
    </location>
</feature>
<dbReference type="AlphaFoldDB" id="A0A2N5NCV8"/>